<proteinExistence type="predicted"/>
<dbReference type="AlphaFoldDB" id="G0UZA8"/>
<dbReference type="GO" id="GO:0003677">
    <property type="term" value="F:DNA binding"/>
    <property type="evidence" value="ECO:0007669"/>
    <property type="project" value="InterPro"/>
</dbReference>
<reference evidence="1" key="1">
    <citation type="journal article" date="2012" name="Proc. Natl. Acad. Sci. U.S.A.">
        <title>Antigenic diversity is generated by distinct evolutionary mechanisms in African trypanosome species.</title>
        <authorList>
            <person name="Jackson A.P."/>
            <person name="Berry A."/>
            <person name="Aslett M."/>
            <person name="Allison H.C."/>
            <person name="Burton P."/>
            <person name="Vavrova-Anderson J."/>
            <person name="Brown R."/>
            <person name="Browne H."/>
            <person name="Corton N."/>
            <person name="Hauser H."/>
            <person name="Gamble J."/>
            <person name="Gilderthorp R."/>
            <person name="Marcello L."/>
            <person name="McQuillan J."/>
            <person name="Otto T.D."/>
            <person name="Quail M.A."/>
            <person name="Sanders M.J."/>
            <person name="van Tonder A."/>
            <person name="Ginger M.L."/>
            <person name="Field M.C."/>
            <person name="Barry J.D."/>
            <person name="Hertz-Fowler C."/>
            <person name="Berriman M."/>
        </authorList>
    </citation>
    <scope>NUCLEOTIDE SEQUENCE</scope>
    <source>
        <strain evidence="1">IL3000</strain>
    </source>
</reference>
<dbReference type="SUPFAM" id="SSF159042">
    <property type="entry name" value="Plus3-like"/>
    <property type="match status" value="1"/>
</dbReference>
<protein>
    <submittedName>
        <fullName evidence="1">Uncharacterized protein</fullName>
    </submittedName>
</protein>
<dbReference type="VEuPathDB" id="TriTrypDB:TcIL3000.11.1100"/>
<evidence type="ECO:0000313" key="1">
    <source>
        <dbReference type="EMBL" id="CCC94727.1"/>
    </source>
</evidence>
<accession>G0UZA8</accession>
<sequence>MKFWVKAITDKNVQEQLLVDAGSLDELTKELSSLLNTCVTSISVSDFQAQVVDKINSGADMVTVNIATSPPCAYSHAKPCGSVSHFDSSSGGTGHWHLSDTLASHNDDDEWLCSTTSTVVEGTPVSRSRAESQLLWEITPQIDRICLRRDQIELLLRQSHGGAYYSVVTGCFVRMRWRQGYSLYQIVRPVSNELLVFDMIHYEEMHGMEVVSNAPPVAQEVSTWGKRMRAASRPFVTPGFIEAKVGDVDSALRTARGVSLDRSVLQPHTMITPSTPPVSGGDSYVRRARKTITAHSHSLALFSFDRLLLRTNDTLLHSQVCVLCEPERDNFNVVIFASRLSNTHAGKPRRSDFAGCMITLDKDSRVPGVSADRDITEKGYEMLCPPQWWGRRYIALGRQRPAATNVPYCDSRGTWRQDYTVLSGRFLTSLFNPPTSTSLPLPLWACGEGVAVTVMRPHLVVHHKKLHVFYLIQVVTTPSVRSVSDDRSSFCETLDPSAVISILPVDDVEEERCGLEVSLGSSDMSPQSNAPSSAAPTRTCQYGLAHAVCEEDAFGQWKIISEKEPVLSCRDAMPIFTVASLPPVDSKDVRSSSITNSPDRPSTVLHLLWYEEGWMAANQRTPAEPPTDRSVSNRPSLPFERWVNPDEDVLQDRWSREPSYSTVRIDVELMTEGLCSLSLCEHEGTVVVVSINKDSHRRTAVLRAPLTAEP</sequence>
<organism evidence="1">
    <name type="scientific">Trypanosoma congolense (strain IL3000)</name>
    <dbReference type="NCBI Taxonomy" id="1068625"/>
    <lineage>
        <taxon>Eukaryota</taxon>
        <taxon>Discoba</taxon>
        <taxon>Euglenozoa</taxon>
        <taxon>Kinetoplastea</taxon>
        <taxon>Metakinetoplastina</taxon>
        <taxon>Trypanosomatida</taxon>
        <taxon>Trypanosomatidae</taxon>
        <taxon>Trypanosoma</taxon>
        <taxon>Nannomonas</taxon>
    </lineage>
</organism>
<name>G0UZA8_TRYCI</name>
<dbReference type="Gene3D" id="3.90.70.200">
    <property type="entry name" value="Plus-3 domain"/>
    <property type="match status" value="1"/>
</dbReference>
<dbReference type="InterPro" id="IPR036128">
    <property type="entry name" value="Plus3-like_sf"/>
</dbReference>
<dbReference type="EMBL" id="HE575324">
    <property type="protein sequence ID" value="CCC94727.1"/>
    <property type="molecule type" value="Genomic_DNA"/>
</dbReference>
<gene>
    <name evidence="1" type="ORF">TCIL3000_11_1100</name>
</gene>